<keyword evidence="4" id="KW-1185">Reference proteome</keyword>
<feature type="signal peptide" evidence="1">
    <location>
        <begin position="1"/>
        <end position="21"/>
    </location>
</feature>
<dbReference type="InterPro" id="IPR007329">
    <property type="entry name" value="FMN-bd"/>
</dbReference>
<accession>A0A562J4V5</accession>
<dbReference type="RefSeq" id="WP_145085827.1">
    <property type="nucleotide sequence ID" value="NZ_JAYFNS010000012.1"/>
</dbReference>
<comment type="caution">
    <text evidence="3">The sequence shown here is derived from an EMBL/GenBank/DDBJ whole genome shotgun (WGS) entry which is preliminary data.</text>
</comment>
<feature type="domain" description="FMN-binding" evidence="2">
    <location>
        <begin position="38"/>
        <end position="112"/>
    </location>
</feature>
<sequence>MKKGLSLVLVLLMVTSLFGCATKTEAPAAETLTGTGEGFGGEVTVTVTKEGDKITSVVAVGEKETAGIGSNAIDQLPAKIVEANSTEVDVIAGATYTSKAIIYAVNNALDPAAFPYPAVEEKPAETPAPAPVGEAGPIVKFGLGQNIEIGKSKDATAEQTAVGQADVTIAAVGFDAEGKVASVTIDVAQTKIAFDKDLKVTSDRAAEVKSKKDLGPDYGMVKASSIGKEWFEQIEAFENWMIGKTMDEITGLKVKARDESHPAVPDVPELTSSVTISVDAYLAAVEEAWTNAQDVAGAEKVGLGVETHIGSSKDKAADVLPLAQADTYMSATALTADGKVAGTIIDNAQVKIKFDEKGVVTSDRAAEYKTKKELGAEYGMVKASAIGKEWFEQMEAFEDWMTGKSIEEITGLTVKQRDDNHKAVPDVPELTSSVTITVEGYQAVVKEAAANAR</sequence>
<protein>
    <submittedName>
        <fullName evidence="3">Uncharacterized protein with FMN-binding domain</fullName>
    </submittedName>
</protein>
<evidence type="ECO:0000313" key="3">
    <source>
        <dbReference type="EMBL" id="TWH77944.1"/>
    </source>
</evidence>
<dbReference type="SMART" id="SM00900">
    <property type="entry name" value="FMN_bind"/>
    <property type="match status" value="1"/>
</dbReference>
<dbReference type="Proteomes" id="UP000315343">
    <property type="component" value="Unassembled WGS sequence"/>
</dbReference>
<evidence type="ECO:0000313" key="4">
    <source>
        <dbReference type="Proteomes" id="UP000315343"/>
    </source>
</evidence>
<evidence type="ECO:0000259" key="2">
    <source>
        <dbReference type="SMART" id="SM00900"/>
    </source>
</evidence>
<dbReference type="GO" id="GO:0016020">
    <property type="term" value="C:membrane"/>
    <property type="evidence" value="ECO:0007669"/>
    <property type="project" value="InterPro"/>
</dbReference>
<feature type="chain" id="PRO_5038687227" evidence="1">
    <location>
        <begin position="22"/>
        <end position="453"/>
    </location>
</feature>
<dbReference type="OrthoDB" id="2026742at2"/>
<keyword evidence="1" id="KW-0732">Signal</keyword>
<dbReference type="AlphaFoldDB" id="A0A562J4V5"/>
<proteinExistence type="predicted"/>
<dbReference type="Pfam" id="PF04205">
    <property type="entry name" value="FMN_bind"/>
    <property type="match status" value="1"/>
</dbReference>
<dbReference type="EMBL" id="VLKH01000011">
    <property type="protein sequence ID" value="TWH77944.1"/>
    <property type="molecule type" value="Genomic_DNA"/>
</dbReference>
<dbReference type="GO" id="GO:0010181">
    <property type="term" value="F:FMN binding"/>
    <property type="evidence" value="ECO:0007669"/>
    <property type="project" value="InterPro"/>
</dbReference>
<evidence type="ECO:0000256" key="1">
    <source>
        <dbReference type="SAM" id="SignalP"/>
    </source>
</evidence>
<dbReference type="PROSITE" id="PS51257">
    <property type="entry name" value="PROKAR_LIPOPROTEIN"/>
    <property type="match status" value="1"/>
</dbReference>
<organism evidence="3 4">
    <name type="scientific">Sedimentibacter saalensis</name>
    <dbReference type="NCBI Taxonomy" id="130788"/>
    <lineage>
        <taxon>Bacteria</taxon>
        <taxon>Bacillati</taxon>
        <taxon>Bacillota</taxon>
        <taxon>Tissierellia</taxon>
        <taxon>Sedimentibacter</taxon>
    </lineage>
</organism>
<dbReference type="Gene3D" id="3.90.1010.20">
    <property type="match status" value="3"/>
</dbReference>
<name>A0A562J4V5_9FIRM</name>
<reference evidence="3 4" key="1">
    <citation type="submission" date="2019-07" db="EMBL/GenBank/DDBJ databases">
        <title>Genomic Encyclopedia of Type Strains, Phase I: the one thousand microbial genomes (KMG-I) project.</title>
        <authorList>
            <person name="Kyrpides N."/>
        </authorList>
    </citation>
    <scope>NUCLEOTIDE SEQUENCE [LARGE SCALE GENOMIC DNA]</scope>
    <source>
        <strain evidence="3 4">DSM 13558</strain>
    </source>
</reference>
<gene>
    <name evidence="3" type="ORF">LY60_03134</name>
</gene>